<dbReference type="Proteomes" id="UP000196118">
    <property type="component" value="Chromosome"/>
</dbReference>
<evidence type="ECO:0000313" key="20">
    <source>
        <dbReference type="Proteomes" id="UP000472573"/>
    </source>
</evidence>
<evidence type="ECO:0000256" key="2">
    <source>
        <dbReference type="ARBA" id="ARBA00008142"/>
    </source>
</evidence>
<dbReference type="RefSeq" id="WP_011673781.1">
    <property type="nucleotide sequence ID" value="NZ_CP028264.1"/>
</dbReference>
<dbReference type="PROSITE" id="PS51374">
    <property type="entry name" value="NDPK_LIKE"/>
    <property type="match status" value="1"/>
</dbReference>
<dbReference type="GeneID" id="33062802"/>
<evidence type="ECO:0000256" key="6">
    <source>
        <dbReference type="ARBA" id="ARBA00022723"/>
    </source>
</evidence>
<dbReference type="GO" id="GO:0006241">
    <property type="term" value="P:CTP biosynthetic process"/>
    <property type="evidence" value="ECO:0007669"/>
    <property type="project" value="InterPro"/>
</dbReference>
<dbReference type="InterPro" id="IPR001564">
    <property type="entry name" value="Nucleoside_diP_kinase"/>
</dbReference>
<evidence type="ECO:0000256" key="4">
    <source>
        <dbReference type="ARBA" id="ARBA00017632"/>
    </source>
</evidence>
<evidence type="ECO:0000256" key="12">
    <source>
        <dbReference type="PROSITE-ProRule" id="PRU00706"/>
    </source>
</evidence>
<keyword evidence="9" id="KW-0067">ATP-binding</keyword>
<evidence type="ECO:0000256" key="1">
    <source>
        <dbReference type="ARBA" id="ARBA00001946"/>
    </source>
</evidence>
<dbReference type="GO" id="GO:0046872">
    <property type="term" value="F:metal ion binding"/>
    <property type="evidence" value="ECO:0007669"/>
    <property type="project" value="UniProtKB-KW"/>
</dbReference>
<dbReference type="Proteomes" id="UP000472573">
    <property type="component" value="Unassembled WGS sequence"/>
</dbReference>
<evidence type="ECO:0000256" key="13">
    <source>
        <dbReference type="RuleBase" id="RU004011"/>
    </source>
</evidence>
<reference evidence="20" key="4">
    <citation type="submission" date="2020-03" db="EMBL/GenBank/DDBJ databases">
        <title>SpeciesPrimer: A bioinformatics pipeline dedicated to the design of qPCR primers for the quantification of bacterial species.</title>
        <authorList>
            <person name="Dreier M."/>
            <person name="Berthoud H."/>
            <person name="Shani N."/>
            <person name="Wechsler D."/>
            <person name="Junier P."/>
        </authorList>
    </citation>
    <scope>NUCLEOTIDE SEQUENCE [LARGE SCALE GENOMIC DNA]</scope>
    <source>
        <strain evidence="20">FAM13073</strain>
    </source>
</reference>
<keyword evidence="7" id="KW-0547">Nucleotide-binding</keyword>
<keyword evidence="5 15" id="KW-0808">Transferase</keyword>
<dbReference type="CDD" id="cd04413">
    <property type="entry name" value="NDPk_I"/>
    <property type="match status" value="1"/>
</dbReference>
<reference evidence="17" key="5">
    <citation type="submission" date="2020-11" db="EMBL/GenBank/DDBJ databases">
        <title>Antibiotic susceptibility profiles of Pediococcus pentosaceus from various origins and their implications for the safety assessment of strains with food-technology applications.</title>
        <authorList>
            <person name="Shani N."/>
            <person name="Oberhaensli S."/>
            <person name="Arias E."/>
        </authorList>
    </citation>
    <scope>NUCLEOTIDE SEQUENCE</scope>
    <source>
        <strain evidence="18">FAM 19164</strain>
        <strain evidence="17">FAM 24207</strain>
    </source>
</reference>
<dbReference type="GO" id="GO:0004550">
    <property type="term" value="F:nucleoside diphosphate kinase activity"/>
    <property type="evidence" value="ECO:0007669"/>
    <property type="project" value="UniProtKB-EC"/>
</dbReference>
<dbReference type="Gene3D" id="3.30.70.141">
    <property type="entry name" value="Nucleoside diphosphate kinase-like domain"/>
    <property type="match status" value="1"/>
</dbReference>
<dbReference type="EMBL" id="WENB01000002">
    <property type="protein sequence ID" value="KAF0414145.1"/>
    <property type="molecule type" value="Genomic_DNA"/>
</dbReference>
<dbReference type="EMBL" id="JADOFP010000001">
    <property type="protein sequence ID" value="MBF7114031.1"/>
    <property type="molecule type" value="Genomic_DNA"/>
</dbReference>
<keyword evidence="11" id="KW-0546">Nucleotide metabolism</keyword>
<reference evidence="16" key="3">
    <citation type="submission" date="2019-12" db="EMBL/GenBank/DDBJ databases">
        <title>SpeciesPrimer: A bioinformatics pipeline dedicated to the design of qPCR primers for the quantification of bacterial species.</title>
        <authorList>
            <person name="Dreier M."/>
            <person name="Berthoud H."/>
            <person name="Shani N."/>
            <person name="Wechsler D."/>
            <person name="Junier P."/>
        </authorList>
    </citation>
    <scope>NUCLEOTIDE SEQUENCE</scope>
    <source>
        <strain evidence="16">FAM13073</strain>
    </source>
</reference>
<dbReference type="PANTHER" id="PTHR11349">
    <property type="entry name" value="NUCLEOSIDE DIPHOSPHATE KINASE"/>
    <property type="match status" value="1"/>
</dbReference>
<dbReference type="EMBL" id="JADOFV010000002">
    <property type="protein sequence ID" value="MBF7126885.1"/>
    <property type="molecule type" value="Genomic_DNA"/>
</dbReference>
<evidence type="ECO:0000313" key="15">
    <source>
        <dbReference type="EMBL" id="ARW18986.1"/>
    </source>
</evidence>
<dbReference type="FunFam" id="3.30.70.141:FF:000003">
    <property type="entry name" value="Nucleoside diphosphate kinase"/>
    <property type="match status" value="1"/>
</dbReference>
<dbReference type="Proteomes" id="UP000743107">
    <property type="component" value="Unassembled WGS sequence"/>
</dbReference>
<dbReference type="Pfam" id="PF00334">
    <property type="entry name" value="NDK"/>
    <property type="match status" value="1"/>
</dbReference>
<proteinExistence type="inferred from homology"/>
<comment type="caution">
    <text evidence="12">Lacks conserved residue(s) required for the propagation of feature annotation.</text>
</comment>
<protein>
    <recommendedName>
        <fullName evidence="4">Nucleoside diphosphate kinase</fullName>
        <ecNumber evidence="3">2.7.4.6</ecNumber>
    </recommendedName>
</protein>
<evidence type="ECO:0000313" key="16">
    <source>
        <dbReference type="EMBL" id="KAF0414145.1"/>
    </source>
</evidence>
<organism evidence="15 19">
    <name type="scientific">Pediococcus pentosaceus</name>
    <dbReference type="NCBI Taxonomy" id="1255"/>
    <lineage>
        <taxon>Bacteria</taxon>
        <taxon>Bacillati</taxon>
        <taxon>Bacillota</taxon>
        <taxon>Bacilli</taxon>
        <taxon>Lactobacillales</taxon>
        <taxon>Lactobacillaceae</taxon>
        <taxon>Pediococcus</taxon>
    </lineage>
</organism>
<evidence type="ECO:0000313" key="18">
    <source>
        <dbReference type="EMBL" id="MBF7126885.1"/>
    </source>
</evidence>
<keyword evidence="8 15" id="KW-0418">Kinase</keyword>
<dbReference type="InterPro" id="IPR034907">
    <property type="entry name" value="NDK-like_dom"/>
</dbReference>
<evidence type="ECO:0000256" key="3">
    <source>
        <dbReference type="ARBA" id="ARBA00012966"/>
    </source>
</evidence>
<name>A0A1Y0VS71_PEDPE</name>
<gene>
    <name evidence="17" type="primary">ndk</name>
    <name evidence="16" type="ORF">GBO79_04570</name>
    <name evidence="17" type="ORF">ITQ90_00485</name>
    <name evidence="18" type="ORF">ITQ97_03500</name>
    <name evidence="15" type="ORF">S100892_00381</name>
</gene>
<dbReference type="GO" id="GO:0006183">
    <property type="term" value="P:GTP biosynthetic process"/>
    <property type="evidence" value="ECO:0007669"/>
    <property type="project" value="InterPro"/>
</dbReference>
<sequence>MSTEKSLILVKPDGVQCGHIGHVISRIENRRYEIKALKMVNATEEQLRQHYSQLVDKPYYADIEKFMTSGPIVAIIAEGNEIIDTFRKMAGPTNPSEAMAGTIRGDFARAWGPGPIKNVVHSSDSVESAEKEIKIWFPERINTEN</sequence>
<dbReference type="Proteomes" id="UP001194632">
    <property type="component" value="Unassembled WGS sequence"/>
</dbReference>
<evidence type="ECO:0000256" key="5">
    <source>
        <dbReference type="ARBA" id="ARBA00022679"/>
    </source>
</evidence>
<comment type="similarity">
    <text evidence="2 12 13">Belongs to the NDK family.</text>
</comment>
<reference evidence="15 19" key="1">
    <citation type="submission" date="2017-05" db="EMBL/GenBank/DDBJ databases">
        <title>Genome sequence of Pediococcus pentosaceus strain SRCM100892.</title>
        <authorList>
            <person name="Cho S.H."/>
        </authorList>
    </citation>
    <scope>NUCLEOTIDE SEQUENCE [LARGE SCALE GENOMIC DNA]</scope>
    <source>
        <strain evidence="15 19">SRCM100892</strain>
    </source>
</reference>
<dbReference type="NCBIfam" id="NF001908">
    <property type="entry name" value="PRK00668.1"/>
    <property type="match status" value="1"/>
</dbReference>
<keyword evidence="10" id="KW-0460">Magnesium</keyword>
<keyword evidence="20" id="KW-1185">Reference proteome</keyword>
<evidence type="ECO:0000256" key="7">
    <source>
        <dbReference type="ARBA" id="ARBA00022741"/>
    </source>
</evidence>
<evidence type="ECO:0000256" key="10">
    <source>
        <dbReference type="ARBA" id="ARBA00022842"/>
    </source>
</evidence>
<evidence type="ECO:0000256" key="8">
    <source>
        <dbReference type="ARBA" id="ARBA00022777"/>
    </source>
</evidence>
<evidence type="ECO:0000313" key="17">
    <source>
        <dbReference type="EMBL" id="MBF7114031.1"/>
    </source>
</evidence>
<dbReference type="GO" id="GO:0005524">
    <property type="term" value="F:ATP binding"/>
    <property type="evidence" value="ECO:0007669"/>
    <property type="project" value="UniProtKB-KW"/>
</dbReference>
<evidence type="ECO:0000256" key="11">
    <source>
        <dbReference type="ARBA" id="ARBA00023080"/>
    </source>
</evidence>
<dbReference type="InterPro" id="IPR036850">
    <property type="entry name" value="NDK-like_dom_sf"/>
</dbReference>
<reference evidence="16" key="2">
    <citation type="submission" date="2019-10" db="EMBL/GenBank/DDBJ databases">
        <authorList>
            <person name="Irmler S."/>
            <person name="Berthoud H."/>
            <person name="Roetschi A."/>
            <person name="Arias E."/>
            <person name="Shani N."/>
            <person name="Wuethrich D."/>
            <person name="Bruggmann R."/>
        </authorList>
    </citation>
    <scope>NUCLEOTIDE SEQUENCE</scope>
    <source>
        <strain evidence="16">FAM13073</strain>
    </source>
</reference>
<accession>A0A1Y0VS71</accession>
<feature type="domain" description="Nucleoside diphosphate kinase-like" evidence="14">
    <location>
        <begin position="3"/>
        <end position="144"/>
    </location>
</feature>
<dbReference type="EMBL" id="CP021474">
    <property type="protein sequence ID" value="ARW18986.1"/>
    <property type="molecule type" value="Genomic_DNA"/>
</dbReference>
<dbReference type="SUPFAM" id="SSF54919">
    <property type="entry name" value="Nucleoside diphosphate kinase, NDK"/>
    <property type="match status" value="1"/>
</dbReference>
<keyword evidence="6" id="KW-0479">Metal-binding</keyword>
<evidence type="ECO:0000313" key="19">
    <source>
        <dbReference type="Proteomes" id="UP000196118"/>
    </source>
</evidence>
<dbReference type="SMART" id="SM00562">
    <property type="entry name" value="NDK"/>
    <property type="match status" value="1"/>
</dbReference>
<dbReference type="EC" id="2.7.4.6" evidence="3"/>
<dbReference type="AlphaFoldDB" id="A0A1Y0VS71"/>
<dbReference type="PRINTS" id="PR01243">
    <property type="entry name" value="NUCDPKINASE"/>
</dbReference>
<comment type="cofactor">
    <cofactor evidence="1">
        <name>Mg(2+)</name>
        <dbReference type="ChEBI" id="CHEBI:18420"/>
    </cofactor>
</comment>
<dbReference type="GO" id="GO:0006228">
    <property type="term" value="P:UTP biosynthetic process"/>
    <property type="evidence" value="ECO:0007669"/>
    <property type="project" value="InterPro"/>
</dbReference>
<evidence type="ECO:0000256" key="9">
    <source>
        <dbReference type="ARBA" id="ARBA00022840"/>
    </source>
</evidence>
<dbReference type="OMA" id="QHYGEHK"/>
<evidence type="ECO:0000259" key="14">
    <source>
        <dbReference type="SMART" id="SM00562"/>
    </source>
</evidence>